<dbReference type="PANTHER" id="PTHR21090:SF5">
    <property type="entry name" value="PENTAFUNCTIONAL AROM POLYPEPTIDE"/>
    <property type="match status" value="1"/>
</dbReference>
<gene>
    <name evidence="1" type="ORF">G7Z17_g453</name>
</gene>
<dbReference type="GO" id="GO:0003866">
    <property type="term" value="F:3-phosphoshikimate 1-carboxyvinyltransferase activity"/>
    <property type="evidence" value="ECO:0007669"/>
    <property type="project" value="TreeGrafter"/>
</dbReference>
<accession>A0A9P5LMB8</accession>
<dbReference type="AlphaFoldDB" id="A0A9P5LMB8"/>
<organism evidence="1 2">
    <name type="scientific">Cylindrodendrum hubeiense</name>
    <dbReference type="NCBI Taxonomy" id="595255"/>
    <lineage>
        <taxon>Eukaryota</taxon>
        <taxon>Fungi</taxon>
        <taxon>Dikarya</taxon>
        <taxon>Ascomycota</taxon>
        <taxon>Pezizomycotina</taxon>
        <taxon>Sordariomycetes</taxon>
        <taxon>Hypocreomycetidae</taxon>
        <taxon>Hypocreales</taxon>
        <taxon>Nectriaceae</taxon>
        <taxon>Cylindrodendrum</taxon>
    </lineage>
</organism>
<comment type="caution">
    <text evidence="1">The sequence shown here is derived from an EMBL/GenBank/DDBJ whole genome shotgun (WGS) entry which is preliminary data.</text>
</comment>
<dbReference type="Pfam" id="PF01202">
    <property type="entry name" value="SKI"/>
    <property type="match status" value="1"/>
</dbReference>
<dbReference type="EMBL" id="JAANBB010000003">
    <property type="protein sequence ID" value="KAF7557711.1"/>
    <property type="molecule type" value="Genomic_DNA"/>
</dbReference>
<dbReference type="InterPro" id="IPR031322">
    <property type="entry name" value="Shikimate/glucono_kinase"/>
</dbReference>
<dbReference type="Proteomes" id="UP000722485">
    <property type="component" value="Unassembled WGS sequence"/>
</dbReference>
<dbReference type="GO" id="GO:0009423">
    <property type="term" value="P:chorismate biosynthetic process"/>
    <property type="evidence" value="ECO:0007669"/>
    <property type="project" value="TreeGrafter"/>
</dbReference>
<reference evidence="1" key="1">
    <citation type="submission" date="2020-03" db="EMBL/GenBank/DDBJ databases">
        <title>Draft Genome Sequence of Cylindrodendrum hubeiense.</title>
        <authorList>
            <person name="Buettner E."/>
            <person name="Kellner H."/>
        </authorList>
    </citation>
    <scope>NUCLEOTIDE SEQUENCE</scope>
    <source>
        <strain evidence="1">IHI 201604</strain>
    </source>
</reference>
<name>A0A9P5LMB8_9HYPO</name>
<dbReference type="InterPro" id="IPR027417">
    <property type="entry name" value="P-loop_NTPase"/>
</dbReference>
<evidence type="ECO:0000313" key="2">
    <source>
        <dbReference type="Proteomes" id="UP000722485"/>
    </source>
</evidence>
<dbReference type="Gene3D" id="3.40.50.300">
    <property type="entry name" value="P-loop containing nucleotide triphosphate hydrolases"/>
    <property type="match status" value="1"/>
</dbReference>
<dbReference type="PANTHER" id="PTHR21090">
    <property type="entry name" value="AROM/DEHYDROQUINATE SYNTHASE"/>
    <property type="match status" value="1"/>
</dbReference>
<evidence type="ECO:0000313" key="1">
    <source>
        <dbReference type="EMBL" id="KAF7557711.1"/>
    </source>
</evidence>
<dbReference type="OrthoDB" id="197068at2759"/>
<dbReference type="SUPFAM" id="SSF52540">
    <property type="entry name" value="P-loop containing nucleoside triphosphate hydrolases"/>
    <property type="match status" value="1"/>
</dbReference>
<keyword evidence="2" id="KW-1185">Reference proteome</keyword>
<evidence type="ECO:0008006" key="3">
    <source>
        <dbReference type="Google" id="ProtNLM"/>
    </source>
</evidence>
<proteinExistence type="predicted"/>
<sequence length="122" mass="13604">MTTRTIPSGSITMYAPLPQYLIMQQNTQVQANAAHRPAPDVSLSIFIIGMRGAGKTTSGRWIASLLSRTFVDLDEELELRSGLSCSNIVRQRGWDFFRAEELKLLRDVMHCQPKGQDTAGVH</sequence>
<protein>
    <recommendedName>
        <fullName evidence="3">Shikimate kinase</fullName>
    </recommendedName>
</protein>
<dbReference type="PRINTS" id="PR01100">
    <property type="entry name" value="SHIKIMTKNASE"/>
</dbReference>